<dbReference type="Proteomes" id="UP000503328">
    <property type="component" value="Segment"/>
</dbReference>
<dbReference type="PANTHER" id="PTHR12210">
    <property type="entry name" value="DULLARD PROTEIN PHOSPHATASE"/>
    <property type="match status" value="1"/>
</dbReference>
<dbReference type="InterPro" id="IPR050365">
    <property type="entry name" value="TIM50"/>
</dbReference>
<evidence type="ECO:0000313" key="4">
    <source>
        <dbReference type="Proteomes" id="UP000501740"/>
    </source>
</evidence>
<dbReference type="EMBL" id="MK681856">
    <property type="protein sequence ID" value="QJE49227.1"/>
    <property type="molecule type" value="Genomic_DNA"/>
</dbReference>
<feature type="domain" description="FCP1 homology" evidence="1">
    <location>
        <begin position="1"/>
        <end position="202"/>
    </location>
</feature>
<reference evidence="4 5" key="1">
    <citation type="submission" date="2019-03" db="EMBL/GenBank/DDBJ databases">
        <authorList>
            <person name="Winters A.D."/>
            <person name="Faisal M."/>
        </authorList>
    </citation>
    <scope>NUCLEOTIDE SEQUENCE [LARGE SCALE GENOMIC DNA]</scope>
    <source>
        <strain evidence="2 5">Alleghany 12-343</strain>
        <strain evidence="3 4">Pine 14-204</strain>
    </source>
</reference>
<sequence>MAVFLDLDETLVHSICMSRLGWSKTNPYPAKIFTVEKAGTSLSVFLGKSAVVNESRKRLAVRLSNFTRTVLSDHIMCWRPGLKQFLKELSSTGYAINVWTAASRLYADEVVRALGMYRYGLKLTLAAEDYPRGMTKSLRYLQDKRIVNRPLREMVIVDDREEVKRVQPLRAVQIRPFKAAVSITPCAEKRELDRVRGAISLALKM</sequence>
<evidence type="ECO:0000313" key="3">
    <source>
        <dbReference type="EMBL" id="QJE49227.1"/>
    </source>
</evidence>
<dbReference type="Proteomes" id="UP000501740">
    <property type="component" value="Segment"/>
</dbReference>
<dbReference type="EMBL" id="MK681855">
    <property type="protein sequence ID" value="QJE49140.1"/>
    <property type="molecule type" value="Genomic_DNA"/>
</dbReference>
<dbReference type="Pfam" id="PF03031">
    <property type="entry name" value="NIF"/>
    <property type="match status" value="1"/>
</dbReference>
<name>A0A9X7Y3C8_9VIRU</name>
<accession>A0A9X7Y3C8</accession>
<protein>
    <submittedName>
        <fullName evidence="3">NTPase</fullName>
    </submittedName>
    <submittedName>
        <fullName evidence="2">Ribonucleotide reductase alpha subunit</fullName>
    </submittedName>
</protein>
<dbReference type="InterPro" id="IPR004274">
    <property type="entry name" value="FCP1_dom"/>
</dbReference>
<organism evidence="2 5">
    <name type="scientific">Largemouth bass virus</name>
    <dbReference type="NCBI Taxonomy" id="176656"/>
    <lineage>
        <taxon>Viruses</taxon>
        <taxon>Varidnaviria</taxon>
        <taxon>Bamfordvirae</taxon>
        <taxon>Nucleocytoviricota</taxon>
        <taxon>Megaviricetes</taxon>
        <taxon>Pimascovirales</taxon>
        <taxon>Pimascovirales incertae sedis</taxon>
        <taxon>Iridoviridae</taxon>
        <taxon>Alphairidovirinae</taxon>
        <taxon>Ranavirus</taxon>
        <taxon>Ranavirus micropterus1</taxon>
        <taxon>Santee-Cooper ranavirus</taxon>
    </lineage>
</organism>
<evidence type="ECO:0000313" key="5">
    <source>
        <dbReference type="Proteomes" id="UP000503328"/>
    </source>
</evidence>
<dbReference type="InterPro" id="IPR036412">
    <property type="entry name" value="HAD-like_sf"/>
</dbReference>
<proteinExistence type="predicted"/>
<evidence type="ECO:0000259" key="1">
    <source>
        <dbReference type="PROSITE" id="PS50969"/>
    </source>
</evidence>
<dbReference type="Gene3D" id="3.40.50.1000">
    <property type="entry name" value="HAD superfamily/HAD-like"/>
    <property type="match status" value="1"/>
</dbReference>
<dbReference type="SMART" id="SM00577">
    <property type="entry name" value="CPDc"/>
    <property type="match status" value="1"/>
</dbReference>
<gene>
    <name evidence="2" type="ORF">LMBV_077</name>
    <name evidence="3" type="ORF">LMBV_078</name>
</gene>
<evidence type="ECO:0000313" key="2">
    <source>
        <dbReference type="EMBL" id="QJE49140.1"/>
    </source>
</evidence>
<dbReference type="SUPFAM" id="SSF56784">
    <property type="entry name" value="HAD-like"/>
    <property type="match status" value="1"/>
</dbReference>
<dbReference type="PROSITE" id="PS50969">
    <property type="entry name" value="FCP1"/>
    <property type="match status" value="1"/>
</dbReference>
<dbReference type="InterPro" id="IPR023214">
    <property type="entry name" value="HAD_sf"/>
</dbReference>